<proteinExistence type="predicted"/>
<dbReference type="PANTHER" id="PTHR46333">
    <property type="entry name" value="CYTOKINESIS PROTEIN 3"/>
    <property type="match status" value="1"/>
</dbReference>
<dbReference type="Pfam" id="PF23265">
    <property type="entry name" value="Ig-like_KY"/>
    <property type="match status" value="1"/>
</dbReference>
<dbReference type="SUPFAM" id="SSF54001">
    <property type="entry name" value="Cysteine proteinases"/>
    <property type="match status" value="1"/>
</dbReference>
<feature type="transmembrane region" description="Helical" evidence="1">
    <location>
        <begin position="62"/>
        <end position="81"/>
    </location>
</feature>
<dbReference type="Proteomes" id="UP001576776">
    <property type="component" value="Unassembled WGS sequence"/>
</dbReference>
<dbReference type="EMBL" id="JBHFNS010000043">
    <property type="protein sequence ID" value="MFB2935735.1"/>
    <property type="molecule type" value="Genomic_DNA"/>
</dbReference>
<evidence type="ECO:0000256" key="1">
    <source>
        <dbReference type="SAM" id="Phobius"/>
    </source>
</evidence>
<dbReference type="InterPro" id="IPR056564">
    <property type="entry name" value="Ig-like_KY"/>
</dbReference>
<organism evidence="3 4">
    <name type="scientific">Floridaenema fluviatile BLCC-F154</name>
    <dbReference type="NCBI Taxonomy" id="3153640"/>
    <lineage>
        <taxon>Bacteria</taxon>
        <taxon>Bacillati</taxon>
        <taxon>Cyanobacteriota</taxon>
        <taxon>Cyanophyceae</taxon>
        <taxon>Oscillatoriophycideae</taxon>
        <taxon>Aerosakkonematales</taxon>
        <taxon>Aerosakkonemataceae</taxon>
        <taxon>Floridanema</taxon>
        <taxon>Floridanema fluviatile</taxon>
    </lineage>
</organism>
<dbReference type="SMART" id="SM00460">
    <property type="entry name" value="TGc"/>
    <property type="match status" value="1"/>
</dbReference>
<evidence type="ECO:0000313" key="4">
    <source>
        <dbReference type="Proteomes" id="UP001576776"/>
    </source>
</evidence>
<dbReference type="RefSeq" id="WP_413257237.1">
    <property type="nucleotide sequence ID" value="NZ_JBHFNS010000043.1"/>
</dbReference>
<name>A0ABV4YA98_9CYAN</name>
<feature type="transmembrane region" description="Helical" evidence="1">
    <location>
        <begin position="28"/>
        <end position="50"/>
    </location>
</feature>
<dbReference type="PANTHER" id="PTHR46333:SF2">
    <property type="entry name" value="CYTOKINESIS PROTEIN 3"/>
    <property type="match status" value="1"/>
</dbReference>
<protein>
    <submittedName>
        <fullName evidence="3">Transglutaminase domain-containing protein</fullName>
    </submittedName>
</protein>
<dbReference type="InterPro" id="IPR052557">
    <property type="entry name" value="CAP/Cytokinesis_protein"/>
</dbReference>
<sequence length="486" mass="56010">MSQNMEKEFLQLVQQQKHKKRKSIAQKIGVFLLIASLVSVILFLLLQLNFNINLSNWDNNLISFLGVFGLILILSLLIYVINHKRFNIGYKSGRKMLNWNKFQRMNRKYIVGFFLVIIAIIYQANISLVHNSFNSFITQLIHNPKPPVLNSPWPWKNAQTIHPVVASMPLEVEKSINSVANYIAQQEPDPYLRIKALHDYVLKRLTYDIDVLKTGRRPSQDAQDVFFNRKAVCEGYAKLFQALGKAIGIDVVYIRGKIRQDLAPLDLISPTLRVVHSNYDWTNHAWNAVKIGESWQLVDTTWDDTSTEDYASFEPSYRTNYLMLPPEVMIISHLPEQEPWQLLSQPKSYSDFEKQPILTAEFFAEDLKIISPTEYPQTVQKAAAIEIQTPPNYFKRVVGIFFRSKDSEVPFWSLPLNNRLSQEEKPDIKICQSQQNLGGKLLISCQFPEAGNYQAVIFTLAQSNNYLRREISPIAQLKFQAIQGRG</sequence>
<feature type="domain" description="Transglutaminase-like" evidence="2">
    <location>
        <begin position="225"/>
        <end position="302"/>
    </location>
</feature>
<dbReference type="InterPro" id="IPR038765">
    <property type="entry name" value="Papain-like_cys_pep_sf"/>
</dbReference>
<comment type="caution">
    <text evidence="3">The sequence shown here is derived from an EMBL/GenBank/DDBJ whole genome shotgun (WGS) entry which is preliminary data.</text>
</comment>
<dbReference type="InterPro" id="IPR002931">
    <property type="entry name" value="Transglutaminase-like"/>
</dbReference>
<evidence type="ECO:0000313" key="3">
    <source>
        <dbReference type="EMBL" id="MFB2935735.1"/>
    </source>
</evidence>
<keyword evidence="1" id="KW-0812">Transmembrane</keyword>
<keyword evidence="1" id="KW-1133">Transmembrane helix</keyword>
<keyword evidence="1" id="KW-0472">Membrane</keyword>
<dbReference type="Pfam" id="PF01841">
    <property type="entry name" value="Transglut_core"/>
    <property type="match status" value="1"/>
</dbReference>
<gene>
    <name evidence="3" type="ORF">ACE1B6_10815</name>
</gene>
<evidence type="ECO:0000259" key="2">
    <source>
        <dbReference type="SMART" id="SM00460"/>
    </source>
</evidence>
<accession>A0ABV4YA98</accession>
<dbReference type="Gene3D" id="3.10.620.30">
    <property type="match status" value="1"/>
</dbReference>
<reference evidence="3 4" key="1">
    <citation type="submission" date="2024-09" db="EMBL/GenBank/DDBJ databases">
        <title>Floridaenema gen nov. (Aerosakkonemataceae, Aerosakkonematales ord. nov., Cyanobacteria) from benthic tropical and subtropical fresh waters, with the description of four new species.</title>
        <authorList>
            <person name="Moretto J.A."/>
            <person name="Berthold D.E."/>
            <person name="Lefler F.W."/>
            <person name="Huang I.-S."/>
            <person name="Laughinghouse H. IV."/>
        </authorList>
    </citation>
    <scope>NUCLEOTIDE SEQUENCE [LARGE SCALE GENOMIC DNA]</scope>
    <source>
        <strain evidence="3 4">BLCC-F154</strain>
    </source>
</reference>
<feature type="transmembrane region" description="Helical" evidence="1">
    <location>
        <begin position="109"/>
        <end position="129"/>
    </location>
</feature>
<keyword evidence="4" id="KW-1185">Reference proteome</keyword>